<gene>
    <name evidence="1" type="ORF">NBZ79_19375</name>
</gene>
<keyword evidence="2" id="KW-1185">Reference proteome</keyword>
<protein>
    <recommendedName>
        <fullName evidence="3">Lipoprotein</fullName>
    </recommendedName>
</protein>
<evidence type="ECO:0000313" key="2">
    <source>
        <dbReference type="Proteomes" id="UP001056291"/>
    </source>
</evidence>
<evidence type="ECO:0000313" key="1">
    <source>
        <dbReference type="EMBL" id="USG61323.1"/>
    </source>
</evidence>
<proteinExistence type="predicted"/>
<dbReference type="EMBL" id="CP098747">
    <property type="protein sequence ID" value="USG61323.1"/>
    <property type="molecule type" value="Genomic_DNA"/>
</dbReference>
<dbReference type="RefSeq" id="WP_251934310.1">
    <property type="nucleotide sequence ID" value="NZ_CP098747.1"/>
</dbReference>
<dbReference type="Proteomes" id="UP001056291">
    <property type="component" value="Chromosome"/>
</dbReference>
<evidence type="ECO:0008006" key="3">
    <source>
        <dbReference type="Google" id="ProtNLM"/>
    </source>
</evidence>
<sequence>MGSSLIASHDLEGILNMRMTALKKICHPKNVINNAFLFGLSLLLMSCVAPPPQTETSGILHLALLENTGYRLGNEDINDGQPETTSCAAESRYGDSKTGAISRYVCVVRGNTSQRVTYRINFTAPDMGHRIWKIDATFPKMKVADLAIIEEFENKYGAPHKVENPLTLSWQLETASLSVREDKFGVHVQLWDRGLR</sequence>
<accession>A0ABY4W2N5</accession>
<organism evidence="1 2">
    <name type="scientific">Sneathiella marina</name>
    <dbReference type="NCBI Taxonomy" id="2950108"/>
    <lineage>
        <taxon>Bacteria</taxon>
        <taxon>Pseudomonadati</taxon>
        <taxon>Pseudomonadota</taxon>
        <taxon>Alphaproteobacteria</taxon>
        <taxon>Sneathiellales</taxon>
        <taxon>Sneathiellaceae</taxon>
        <taxon>Sneathiella</taxon>
    </lineage>
</organism>
<reference evidence="1" key="1">
    <citation type="submission" date="2022-06" db="EMBL/GenBank/DDBJ databases">
        <title>Sneathiella actinostolidae sp. nov., isolated from a sea anemonein the Western Pacific Ocean.</title>
        <authorList>
            <person name="Wei M.J."/>
        </authorList>
    </citation>
    <scope>NUCLEOTIDE SEQUENCE</scope>
    <source>
        <strain evidence="1">PHK-P5</strain>
    </source>
</reference>
<name>A0ABY4W2N5_9PROT</name>